<reference evidence="1 2" key="1">
    <citation type="submission" date="2016-02" db="EMBL/GenBank/DDBJ databases">
        <title>Draft genome sequence of the strain BR 10247T Bradyrhizobium neotropicale isolated from nodules of Centrolobium paraense.</title>
        <authorList>
            <person name="Simoes-Araujo J.L."/>
            <person name="Barauna A.C."/>
            <person name="Silva K."/>
            <person name="Zilli J.E."/>
        </authorList>
    </citation>
    <scope>NUCLEOTIDE SEQUENCE [LARGE SCALE GENOMIC DNA]</scope>
    <source>
        <strain evidence="1 2">BR 10247</strain>
    </source>
</reference>
<organism evidence="1 2">
    <name type="scientific">Bradyrhizobium neotropicale</name>
    <dbReference type="NCBI Taxonomy" id="1497615"/>
    <lineage>
        <taxon>Bacteria</taxon>
        <taxon>Pseudomonadati</taxon>
        <taxon>Pseudomonadota</taxon>
        <taxon>Alphaproteobacteria</taxon>
        <taxon>Hyphomicrobiales</taxon>
        <taxon>Nitrobacteraceae</taxon>
        <taxon>Bradyrhizobium</taxon>
    </lineage>
</organism>
<dbReference type="Proteomes" id="UP000077173">
    <property type="component" value="Unassembled WGS sequence"/>
</dbReference>
<name>A0A176Z0V6_9BRAD</name>
<gene>
    <name evidence="1" type="ORF">AXW67_18855</name>
</gene>
<proteinExistence type="predicted"/>
<dbReference type="AlphaFoldDB" id="A0A176Z0V6"/>
<comment type="caution">
    <text evidence="1">The sequence shown here is derived from an EMBL/GenBank/DDBJ whole genome shotgun (WGS) entry which is preliminary data.</text>
</comment>
<sequence>MEQHVIPGIADLAREQAECINLGFILDACEGEVAVGALEIGPQFPRRHGHRTIPICILIMTSCIFKTTLDPDRAAAQTPMDRTTGKLSARTSSIVGNRLQMA</sequence>
<dbReference type="EMBL" id="LSEF01000078">
    <property type="protein sequence ID" value="OAF13139.1"/>
    <property type="molecule type" value="Genomic_DNA"/>
</dbReference>
<evidence type="ECO:0000313" key="1">
    <source>
        <dbReference type="EMBL" id="OAF13139.1"/>
    </source>
</evidence>
<accession>A0A176Z0V6</accession>
<keyword evidence="2" id="KW-1185">Reference proteome</keyword>
<protein>
    <submittedName>
        <fullName evidence="1">Uncharacterized protein</fullName>
    </submittedName>
</protein>
<evidence type="ECO:0000313" key="2">
    <source>
        <dbReference type="Proteomes" id="UP000077173"/>
    </source>
</evidence>